<keyword evidence="4" id="KW-0521">NADP</keyword>
<comment type="pathway">
    <text evidence="1">Nucleotide-sugar biosynthesis; GDP-L-fucose biosynthesis via de novo pathway; GDP-L-fucose from GDP-alpha-D-mannose: step 2/2.</text>
</comment>
<dbReference type="Gene3D" id="3.90.25.10">
    <property type="entry name" value="UDP-galactose 4-epimerase, domain 1"/>
    <property type="match status" value="1"/>
</dbReference>
<protein>
    <recommendedName>
        <fullName evidence="3">GDP-L-fucose synthase</fullName>
        <ecNumber evidence="3">1.1.1.271</ecNumber>
    </recommendedName>
</protein>
<gene>
    <name evidence="10" type="ORF">MNBD_GAMMA24-905</name>
</gene>
<evidence type="ECO:0000313" key="10">
    <source>
        <dbReference type="EMBL" id="VAX13536.1"/>
    </source>
</evidence>
<feature type="domain" description="NAD-dependent epimerase/dehydratase" evidence="9">
    <location>
        <begin position="7"/>
        <end position="238"/>
    </location>
</feature>
<keyword evidence="7" id="KW-0511">Multifunctional enzyme</keyword>
<dbReference type="FunFam" id="3.40.50.720:FF:000101">
    <property type="entry name" value="GDP-L-fucose synthase"/>
    <property type="match status" value="1"/>
</dbReference>
<organism evidence="10">
    <name type="scientific">hydrothermal vent metagenome</name>
    <dbReference type="NCBI Taxonomy" id="652676"/>
    <lineage>
        <taxon>unclassified sequences</taxon>
        <taxon>metagenomes</taxon>
        <taxon>ecological metagenomes</taxon>
    </lineage>
</organism>
<evidence type="ECO:0000256" key="6">
    <source>
        <dbReference type="ARBA" id="ARBA00023235"/>
    </source>
</evidence>
<dbReference type="Pfam" id="PF01370">
    <property type="entry name" value="Epimerase"/>
    <property type="match status" value="1"/>
</dbReference>
<dbReference type="HAMAP" id="MF_00956">
    <property type="entry name" value="GDP_fucose_synth"/>
    <property type="match status" value="1"/>
</dbReference>
<dbReference type="PANTHER" id="PTHR43238:SF1">
    <property type="entry name" value="GDP-L-FUCOSE SYNTHASE"/>
    <property type="match status" value="1"/>
</dbReference>
<dbReference type="GO" id="GO:0016853">
    <property type="term" value="F:isomerase activity"/>
    <property type="evidence" value="ECO:0007669"/>
    <property type="project" value="UniProtKB-KW"/>
</dbReference>
<dbReference type="InterPro" id="IPR001509">
    <property type="entry name" value="Epimerase_deHydtase"/>
</dbReference>
<dbReference type="InterPro" id="IPR036291">
    <property type="entry name" value="NAD(P)-bd_dom_sf"/>
</dbReference>
<evidence type="ECO:0000256" key="2">
    <source>
        <dbReference type="ARBA" id="ARBA00005959"/>
    </source>
</evidence>
<comment type="catalytic activity">
    <reaction evidence="8">
        <text>GDP-beta-L-fucose + NADP(+) = GDP-4-dehydro-alpha-D-rhamnose + NADPH + H(+)</text>
        <dbReference type="Rhea" id="RHEA:18885"/>
        <dbReference type="ChEBI" id="CHEBI:15378"/>
        <dbReference type="ChEBI" id="CHEBI:57273"/>
        <dbReference type="ChEBI" id="CHEBI:57783"/>
        <dbReference type="ChEBI" id="CHEBI:57964"/>
        <dbReference type="ChEBI" id="CHEBI:58349"/>
        <dbReference type="EC" id="1.1.1.271"/>
    </reaction>
</comment>
<evidence type="ECO:0000259" key="9">
    <source>
        <dbReference type="Pfam" id="PF01370"/>
    </source>
</evidence>
<sequence>MDEEAKIYVAGHHGLVGSALMRQLEKAGYKNIITRTHKELDLLNQAAVHDFMRAEKPEYIFLAAAKVGGIHANNEWRADFIYMNLVIETNVVHAAYENEVGGLMFLGSSCIYPRECPQPMKEEYLLTGPLEQTNEPYAVAKIAGIKLCESFNRQYGTKYISVMPTNLYGPNDNFDLQSSHVLPALMRKIHEAKIKNNKTVSIWGTGKPMREFLHVDDMANACVFLMEKGISDGIYNIGTGVDVTIREAAETIRNVVGYQGEFEFDTSMPDGTLRKLLDVSRMTELGWQANYSLSDGLKQTYQWYLENVA</sequence>
<dbReference type="CDD" id="cd05239">
    <property type="entry name" value="GDP_FS_SDR_e"/>
    <property type="match status" value="1"/>
</dbReference>
<comment type="similarity">
    <text evidence="2">Belongs to the NAD(P)-dependent epimerase/dehydratase family. Fucose synthase subfamily.</text>
</comment>
<evidence type="ECO:0000256" key="3">
    <source>
        <dbReference type="ARBA" id="ARBA00012371"/>
    </source>
</evidence>
<dbReference type="EC" id="1.1.1.271" evidence="3"/>
<dbReference type="GO" id="GO:0050577">
    <property type="term" value="F:GDP-L-fucose synthase activity"/>
    <property type="evidence" value="ECO:0007669"/>
    <property type="project" value="UniProtKB-EC"/>
</dbReference>
<name>A0A3B1B5F7_9ZZZZ</name>
<dbReference type="PANTHER" id="PTHR43238">
    <property type="entry name" value="GDP-L-FUCOSE SYNTHASE"/>
    <property type="match status" value="1"/>
</dbReference>
<evidence type="ECO:0000256" key="8">
    <source>
        <dbReference type="ARBA" id="ARBA00051935"/>
    </source>
</evidence>
<dbReference type="AlphaFoldDB" id="A0A3B1B5F7"/>
<evidence type="ECO:0000256" key="4">
    <source>
        <dbReference type="ARBA" id="ARBA00022857"/>
    </source>
</evidence>
<evidence type="ECO:0000256" key="5">
    <source>
        <dbReference type="ARBA" id="ARBA00023002"/>
    </source>
</evidence>
<dbReference type="EMBL" id="UOFZ01000121">
    <property type="protein sequence ID" value="VAX13536.1"/>
    <property type="molecule type" value="Genomic_DNA"/>
</dbReference>
<evidence type="ECO:0000256" key="7">
    <source>
        <dbReference type="ARBA" id="ARBA00023268"/>
    </source>
</evidence>
<reference evidence="10" key="1">
    <citation type="submission" date="2018-06" db="EMBL/GenBank/DDBJ databases">
        <authorList>
            <person name="Zhirakovskaya E."/>
        </authorList>
    </citation>
    <scope>NUCLEOTIDE SEQUENCE</scope>
</reference>
<evidence type="ECO:0000256" key="1">
    <source>
        <dbReference type="ARBA" id="ARBA00004883"/>
    </source>
</evidence>
<dbReference type="InterPro" id="IPR028614">
    <property type="entry name" value="GDP_fucose/colitose_synth"/>
</dbReference>
<keyword evidence="5 10" id="KW-0560">Oxidoreductase</keyword>
<dbReference type="Gene3D" id="3.40.50.720">
    <property type="entry name" value="NAD(P)-binding Rossmann-like Domain"/>
    <property type="match status" value="1"/>
</dbReference>
<proteinExistence type="inferred from homology"/>
<keyword evidence="6" id="KW-0413">Isomerase</keyword>
<accession>A0A3B1B5F7</accession>
<dbReference type="SUPFAM" id="SSF51735">
    <property type="entry name" value="NAD(P)-binding Rossmann-fold domains"/>
    <property type="match status" value="1"/>
</dbReference>